<dbReference type="STRING" id="999894.TDIS_0596"/>
<sequence length="232" mass="27088">MFSVILNYLRHSFNVGIVIFDEKFNILCTNETIGKIVDFHFSHDNLINLFDIHSEEAFKKIKQMVKEARNDRRSDNYVLKIFSKKGERDTILLGKVFLLDSQCQNQFIALLYDVTDLVMEGHKTIVKLPAYEGNDLLLLNVENIHFLKAAGNYTEIFCDNKIYLSPLSMAKIEKKLDPRQFIRIHRSFIVNIDKVKKLIKADGKYRVLLQNDHNLPLSRNKTDTFLEMFGLK</sequence>
<name>A0A179D5K4_9BACT</name>
<dbReference type="InterPro" id="IPR035965">
    <property type="entry name" value="PAS-like_dom_sf"/>
</dbReference>
<protein>
    <submittedName>
        <fullName evidence="2">Response regulator of the LytR/AlgR family</fullName>
    </submittedName>
</protein>
<dbReference type="SUPFAM" id="SSF55785">
    <property type="entry name" value="PYP-like sensor domain (PAS domain)"/>
    <property type="match status" value="1"/>
</dbReference>
<dbReference type="InterPro" id="IPR007492">
    <property type="entry name" value="LytTR_DNA-bd_dom"/>
</dbReference>
<accession>A0A179D5K4</accession>
<dbReference type="Proteomes" id="UP000078390">
    <property type="component" value="Unassembled WGS sequence"/>
</dbReference>
<dbReference type="PANTHER" id="PTHR37299">
    <property type="entry name" value="TRANSCRIPTIONAL REGULATOR-RELATED"/>
    <property type="match status" value="1"/>
</dbReference>
<feature type="domain" description="HTH LytTR-type" evidence="1">
    <location>
        <begin position="128"/>
        <end position="231"/>
    </location>
</feature>
<evidence type="ECO:0000313" key="3">
    <source>
        <dbReference type="Proteomes" id="UP000078390"/>
    </source>
</evidence>
<dbReference type="InterPro" id="IPR046947">
    <property type="entry name" value="LytR-like"/>
</dbReference>
<reference evidence="2 3" key="1">
    <citation type="submission" date="2016-04" db="EMBL/GenBank/DDBJ databases">
        <title>Genome analysis of Thermosulfurimonas dismutans, the first thermophilic sulfur-disproportionating bacterium of the phylum Thermodesulfobacteria.</title>
        <authorList>
            <person name="Mardanov A.V."/>
            <person name="Beletsky A.V."/>
            <person name="Kadnikov V.V."/>
            <person name="Slobodkin A.I."/>
            <person name="Ravin N.V."/>
        </authorList>
    </citation>
    <scope>NUCLEOTIDE SEQUENCE [LARGE SCALE GENOMIC DNA]</scope>
    <source>
        <strain evidence="2 3">S95</strain>
    </source>
</reference>
<gene>
    <name evidence="2" type="ORF">TDIS_0596</name>
</gene>
<proteinExistence type="predicted"/>
<dbReference type="AlphaFoldDB" id="A0A179D5K4"/>
<dbReference type="EMBL" id="LWLG01000002">
    <property type="protein sequence ID" value="OAQ21375.1"/>
    <property type="molecule type" value="Genomic_DNA"/>
</dbReference>
<dbReference type="GO" id="GO:0000156">
    <property type="term" value="F:phosphorelay response regulator activity"/>
    <property type="evidence" value="ECO:0007669"/>
    <property type="project" value="InterPro"/>
</dbReference>
<dbReference type="Pfam" id="PF04397">
    <property type="entry name" value="LytTR"/>
    <property type="match status" value="1"/>
</dbReference>
<organism evidence="2 3">
    <name type="scientific">Thermosulfurimonas dismutans</name>
    <dbReference type="NCBI Taxonomy" id="999894"/>
    <lineage>
        <taxon>Bacteria</taxon>
        <taxon>Pseudomonadati</taxon>
        <taxon>Thermodesulfobacteriota</taxon>
        <taxon>Thermodesulfobacteria</taxon>
        <taxon>Thermodesulfobacteriales</taxon>
        <taxon>Thermodesulfobacteriaceae</taxon>
        <taxon>Thermosulfurimonas</taxon>
    </lineage>
</organism>
<dbReference type="Gene3D" id="2.40.50.1020">
    <property type="entry name" value="LytTr DNA-binding domain"/>
    <property type="match status" value="1"/>
</dbReference>
<comment type="caution">
    <text evidence="2">The sequence shown here is derived from an EMBL/GenBank/DDBJ whole genome shotgun (WGS) entry which is preliminary data.</text>
</comment>
<evidence type="ECO:0000313" key="2">
    <source>
        <dbReference type="EMBL" id="OAQ21375.1"/>
    </source>
</evidence>
<keyword evidence="3" id="KW-1185">Reference proteome</keyword>
<dbReference type="OrthoDB" id="9781059at2"/>
<dbReference type="SMART" id="SM00850">
    <property type="entry name" value="LytTR"/>
    <property type="match status" value="1"/>
</dbReference>
<dbReference type="PROSITE" id="PS50930">
    <property type="entry name" value="HTH_LYTTR"/>
    <property type="match status" value="1"/>
</dbReference>
<dbReference type="GO" id="GO:0003677">
    <property type="term" value="F:DNA binding"/>
    <property type="evidence" value="ECO:0007669"/>
    <property type="project" value="InterPro"/>
</dbReference>
<evidence type="ECO:0000259" key="1">
    <source>
        <dbReference type="PROSITE" id="PS50930"/>
    </source>
</evidence>
<dbReference type="PANTHER" id="PTHR37299:SF1">
    <property type="entry name" value="STAGE 0 SPORULATION PROTEIN A HOMOLOG"/>
    <property type="match status" value="1"/>
</dbReference>